<feature type="transmembrane region" description="Helical" evidence="1">
    <location>
        <begin position="114"/>
        <end position="133"/>
    </location>
</feature>
<dbReference type="EMBL" id="VLLF01000001">
    <property type="protein sequence ID" value="TWI93010.1"/>
    <property type="molecule type" value="Genomic_DNA"/>
</dbReference>
<keyword evidence="1" id="KW-0812">Transmembrane</keyword>
<reference evidence="2 3" key="1">
    <citation type="submission" date="2019-07" db="EMBL/GenBank/DDBJ databases">
        <title>Genomic Encyclopedia of Archaeal and Bacterial Type Strains, Phase II (KMG-II): from individual species to whole genera.</title>
        <authorList>
            <person name="Goeker M."/>
        </authorList>
    </citation>
    <scope>NUCLEOTIDE SEQUENCE [LARGE SCALE GENOMIC DNA]</scope>
    <source>
        <strain evidence="2 3">ATCC BAA-252</strain>
    </source>
</reference>
<feature type="transmembrane region" description="Helical" evidence="1">
    <location>
        <begin position="27"/>
        <end position="51"/>
    </location>
</feature>
<sequence>MTDEAFPVTDKQPGPDKTRSVLAAERAWPFVSAVVAALSIAGWAYLSAMIAGMVPLMDMSEAGPGMGIFNLFNGFAGLPPEARAALAALCLPDSVSTFGMPGSVWAAGDLFKVFLMWFMMVLAMMLPSAGPMLRCYVTAAAHTGTSVHRIRIDTVLVALGYIVVWTGYALLATGAQWLMTGAGLLDQMMAPISLTVTASVLTAAGIYQFTPAKQACLARCWYPRWHFALQSPHGTRPAHAFWEGLFQGLLCLGCCWAMMTVMFAVGIMNIVWIAVLGALMALEKTFPNRVLTPLMGLLFLSWGGGLALVLVLGAGA</sequence>
<organism evidence="2 3">
    <name type="scientific">Roseibium hamelinense</name>
    <dbReference type="NCBI Taxonomy" id="150831"/>
    <lineage>
        <taxon>Bacteria</taxon>
        <taxon>Pseudomonadati</taxon>
        <taxon>Pseudomonadota</taxon>
        <taxon>Alphaproteobacteria</taxon>
        <taxon>Hyphomicrobiales</taxon>
        <taxon>Stappiaceae</taxon>
        <taxon>Roseibium</taxon>
    </lineage>
</organism>
<feature type="transmembrane region" description="Helical" evidence="1">
    <location>
        <begin position="249"/>
        <end position="282"/>
    </location>
</feature>
<evidence type="ECO:0000313" key="3">
    <source>
        <dbReference type="Proteomes" id="UP000320593"/>
    </source>
</evidence>
<keyword evidence="3" id="KW-1185">Reference proteome</keyword>
<protein>
    <submittedName>
        <fullName evidence="2">Putative metal-binding membrane protein</fullName>
    </submittedName>
</protein>
<feature type="transmembrane region" description="Helical" evidence="1">
    <location>
        <begin position="294"/>
        <end position="314"/>
    </location>
</feature>
<dbReference type="Pfam" id="PF09948">
    <property type="entry name" value="PpoB2"/>
    <property type="match status" value="1"/>
</dbReference>
<keyword evidence="1" id="KW-0472">Membrane</keyword>
<feature type="transmembrane region" description="Helical" evidence="1">
    <location>
        <begin position="154"/>
        <end position="178"/>
    </location>
</feature>
<name>A0A562TJN7_9HYPH</name>
<gene>
    <name evidence="2" type="ORF">JM93_00563</name>
</gene>
<dbReference type="InterPro" id="IPR018688">
    <property type="entry name" value="PpoB2-like"/>
</dbReference>
<keyword evidence="1" id="KW-1133">Transmembrane helix</keyword>
<evidence type="ECO:0000256" key="1">
    <source>
        <dbReference type="SAM" id="Phobius"/>
    </source>
</evidence>
<evidence type="ECO:0000313" key="2">
    <source>
        <dbReference type="EMBL" id="TWI93010.1"/>
    </source>
</evidence>
<dbReference type="AlphaFoldDB" id="A0A562TJN7"/>
<accession>A0A562TJN7</accession>
<dbReference type="Proteomes" id="UP000320593">
    <property type="component" value="Unassembled WGS sequence"/>
</dbReference>
<comment type="caution">
    <text evidence="2">The sequence shown here is derived from an EMBL/GenBank/DDBJ whole genome shotgun (WGS) entry which is preliminary data.</text>
</comment>
<feature type="transmembrane region" description="Helical" evidence="1">
    <location>
        <begin position="190"/>
        <end position="209"/>
    </location>
</feature>
<proteinExistence type="predicted"/>